<protein>
    <submittedName>
        <fullName evidence="1">Uncharacterized protein</fullName>
    </submittedName>
</protein>
<reference evidence="1 2" key="1">
    <citation type="submission" date="2024-02" db="EMBL/GenBank/DDBJ databases">
        <title>de novo genome assembly of Solanum bulbocastanum strain 11H21.</title>
        <authorList>
            <person name="Hosaka A.J."/>
        </authorList>
    </citation>
    <scope>NUCLEOTIDE SEQUENCE [LARGE SCALE GENOMIC DNA]</scope>
    <source>
        <tissue evidence="1">Young leaves</tissue>
    </source>
</reference>
<evidence type="ECO:0000313" key="2">
    <source>
        <dbReference type="Proteomes" id="UP001371456"/>
    </source>
</evidence>
<dbReference type="PANTHER" id="PTHR48451">
    <property type="entry name" value="DUF4218 DOMAIN-CONTAINING PROTEIN"/>
    <property type="match status" value="1"/>
</dbReference>
<keyword evidence="2" id="KW-1185">Reference proteome</keyword>
<organism evidence="1 2">
    <name type="scientific">Solanum bulbocastanum</name>
    <name type="common">Wild potato</name>
    <dbReference type="NCBI Taxonomy" id="147425"/>
    <lineage>
        <taxon>Eukaryota</taxon>
        <taxon>Viridiplantae</taxon>
        <taxon>Streptophyta</taxon>
        <taxon>Embryophyta</taxon>
        <taxon>Tracheophyta</taxon>
        <taxon>Spermatophyta</taxon>
        <taxon>Magnoliopsida</taxon>
        <taxon>eudicotyledons</taxon>
        <taxon>Gunneridae</taxon>
        <taxon>Pentapetalae</taxon>
        <taxon>asterids</taxon>
        <taxon>lamiids</taxon>
        <taxon>Solanales</taxon>
        <taxon>Solanaceae</taxon>
        <taxon>Solanoideae</taxon>
        <taxon>Solaneae</taxon>
        <taxon>Solanum</taxon>
    </lineage>
</organism>
<evidence type="ECO:0000313" key="1">
    <source>
        <dbReference type="EMBL" id="KAK6789163.1"/>
    </source>
</evidence>
<dbReference type="EMBL" id="JBANQN010000005">
    <property type="protein sequence ID" value="KAK6789163.1"/>
    <property type="molecule type" value="Genomic_DNA"/>
</dbReference>
<name>A0AAN8YH93_SOLBU</name>
<dbReference type="PANTHER" id="PTHR48451:SF1">
    <property type="entry name" value="DUF4218 DOMAIN-CONTAINING PROTEIN"/>
    <property type="match status" value="1"/>
</dbReference>
<dbReference type="AlphaFoldDB" id="A0AAN8YH93"/>
<proteinExistence type="predicted"/>
<sequence length="127" mass="14851">MTLCSRYLHRIDTKFNQPERNYGGGLKQSNGGLTLFDQPGKTLGAKTQFKLDADELEQAHIYILKNCDEVLPYLKEFAQTHENARHLSDVEWNRQFIKWFKDRVAQLYKRDCSRIMEDLLSLSRGPT</sequence>
<gene>
    <name evidence="1" type="ORF">RDI58_012962</name>
</gene>
<dbReference type="Proteomes" id="UP001371456">
    <property type="component" value="Unassembled WGS sequence"/>
</dbReference>
<accession>A0AAN8YH93</accession>
<comment type="caution">
    <text evidence="1">The sequence shown here is derived from an EMBL/GenBank/DDBJ whole genome shotgun (WGS) entry which is preliminary data.</text>
</comment>